<keyword evidence="3" id="KW-1185">Reference proteome</keyword>
<dbReference type="NCBIfam" id="NF033573">
    <property type="entry name" value="transpos_IS200"/>
    <property type="match status" value="1"/>
</dbReference>
<gene>
    <name evidence="2" type="ORF">AKN88_04000</name>
</gene>
<name>A0A0K1XCT1_9GAMM</name>
<dbReference type="GO" id="GO:0006313">
    <property type="term" value="P:DNA transposition"/>
    <property type="evidence" value="ECO:0007669"/>
    <property type="project" value="InterPro"/>
</dbReference>
<dbReference type="Proteomes" id="UP000063953">
    <property type="component" value="Chromosome"/>
</dbReference>
<dbReference type="GO" id="GO:0004803">
    <property type="term" value="F:transposase activity"/>
    <property type="evidence" value="ECO:0007669"/>
    <property type="project" value="InterPro"/>
</dbReference>
<reference evidence="2 3" key="1">
    <citation type="journal article" date="2015" name="Genome Announc.">
        <title>Genome Sequences of Oblitimonas alkaliphila gen. nov. sp. nov. (Proposed), a Novel Bacterium of the Pseudomonadaceae Family.</title>
        <authorList>
            <person name="Lauer A.C."/>
            <person name="Nicholson A.C."/>
            <person name="Humrighouse B.W."/>
            <person name="Emery B."/>
            <person name="Drobish A."/>
            <person name="Juieng P."/>
            <person name="Loparev V."/>
            <person name="McQuiston J.R."/>
        </authorList>
    </citation>
    <scope>NUCLEOTIDE SEQUENCE [LARGE SCALE GENOMIC DNA]</scope>
    <source>
        <strain evidence="2 3">E5571</strain>
    </source>
</reference>
<dbReference type="Gene3D" id="3.30.70.1290">
    <property type="entry name" value="Transposase IS200-like"/>
    <property type="match status" value="1"/>
</dbReference>
<dbReference type="AlphaFoldDB" id="A0A0K1XCT1"/>
<protein>
    <submittedName>
        <fullName evidence="2">Transposase</fullName>
    </submittedName>
</protein>
<dbReference type="EMBL" id="CP012365">
    <property type="protein sequence ID" value="AKX59195.1"/>
    <property type="molecule type" value="Genomic_DNA"/>
</dbReference>
<feature type="domain" description="Transposase IS200-like" evidence="1">
    <location>
        <begin position="1"/>
        <end position="99"/>
    </location>
</feature>
<evidence type="ECO:0000313" key="3">
    <source>
        <dbReference type="Proteomes" id="UP000063953"/>
    </source>
</evidence>
<dbReference type="STRING" id="1697053.AKN87_05995"/>
<dbReference type="PANTHER" id="PTHR33360:SF2">
    <property type="entry name" value="TRANSPOSASE FOR INSERTION SEQUENCE ELEMENT IS200"/>
    <property type="match status" value="1"/>
</dbReference>
<dbReference type="InterPro" id="IPR002686">
    <property type="entry name" value="Transposase_17"/>
</dbReference>
<dbReference type="SUPFAM" id="SSF143422">
    <property type="entry name" value="Transposase IS200-like"/>
    <property type="match status" value="1"/>
</dbReference>
<sequence length="103" mass="12078">MEDLEQHVRRVCELSDVSVLEFSGEPDHTHILLELPPNIMLSKRVNSIKTVSSRMIRKDHWEHIKKMLWKDRFWSRSYCLLSVGDGASTEVIKQYIQNQAKPS</sequence>
<dbReference type="PANTHER" id="PTHR33360">
    <property type="entry name" value="TRANSPOSASE FOR INSERTION SEQUENCE ELEMENT IS200"/>
    <property type="match status" value="1"/>
</dbReference>
<dbReference type="GO" id="GO:0003677">
    <property type="term" value="F:DNA binding"/>
    <property type="evidence" value="ECO:0007669"/>
    <property type="project" value="InterPro"/>
</dbReference>
<accession>A0A0K1XCT1</accession>
<proteinExistence type="predicted"/>
<dbReference type="SMART" id="SM01321">
    <property type="entry name" value="Y1_Tnp"/>
    <property type="match status" value="1"/>
</dbReference>
<dbReference type="Pfam" id="PF01797">
    <property type="entry name" value="Y1_Tnp"/>
    <property type="match status" value="1"/>
</dbReference>
<evidence type="ECO:0000259" key="1">
    <source>
        <dbReference type="SMART" id="SM01321"/>
    </source>
</evidence>
<organism evidence="2 3">
    <name type="scientific">Thiopseudomonas alkaliphila</name>
    <dbReference type="NCBI Taxonomy" id="1697053"/>
    <lineage>
        <taxon>Bacteria</taxon>
        <taxon>Pseudomonadati</taxon>
        <taxon>Pseudomonadota</taxon>
        <taxon>Gammaproteobacteria</taxon>
        <taxon>Pseudomonadales</taxon>
        <taxon>Pseudomonadaceae</taxon>
        <taxon>Thiopseudomonas</taxon>
    </lineage>
</organism>
<evidence type="ECO:0000313" key="2">
    <source>
        <dbReference type="EMBL" id="AKX59195.1"/>
    </source>
</evidence>
<dbReference type="InterPro" id="IPR036515">
    <property type="entry name" value="Transposase_17_sf"/>
</dbReference>